<keyword evidence="2" id="KW-1185">Reference proteome</keyword>
<name>A0A9X3MXE7_9ACTN</name>
<evidence type="ECO:0000313" key="1">
    <source>
        <dbReference type="EMBL" id="MDA0162952.1"/>
    </source>
</evidence>
<evidence type="ECO:0000313" key="2">
    <source>
        <dbReference type="Proteomes" id="UP001149140"/>
    </source>
</evidence>
<proteinExistence type="predicted"/>
<gene>
    <name evidence="1" type="ORF">OM076_21955</name>
</gene>
<protein>
    <submittedName>
        <fullName evidence="1">Uncharacterized protein</fullName>
    </submittedName>
</protein>
<accession>A0A9X3MXE7</accession>
<dbReference type="EMBL" id="JAPDOD010000021">
    <property type="protein sequence ID" value="MDA0162952.1"/>
    <property type="molecule type" value="Genomic_DNA"/>
</dbReference>
<dbReference type="RefSeq" id="WP_270042192.1">
    <property type="nucleotide sequence ID" value="NZ_JAPDOD010000021.1"/>
</dbReference>
<organism evidence="1 2">
    <name type="scientific">Solirubrobacter ginsenosidimutans</name>
    <dbReference type="NCBI Taxonomy" id="490573"/>
    <lineage>
        <taxon>Bacteria</taxon>
        <taxon>Bacillati</taxon>
        <taxon>Actinomycetota</taxon>
        <taxon>Thermoleophilia</taxon>
        <taxon>Solirubrobacterales</taxon>
        <taxon>Solirubrobacteraceae</taxon>
        <taxon>Solirubrobacter</taxon>
    </lineage>
</organism>
<dbReference type="Proteomes" id="UP001149140">
    <property type="component" value="Unassembled WGS sequence"/>
</dbReference>
<sequence length="103" mass="11503">MPDLARALQLLSAMDARLVAVGHGRDERSVAAAREFAAAWPHEVAVVVDWPSTAASWLRPARKLTANHADAWVIADTPEGWANVERRLRETPNWDPMRTVLLR</sequence>
<dbReference type="AlphaFoldDB" id="A0A9X3MXE7"/>
<comment type="caution">
    <text evidence="1">The sequence shown here is derived from an EMBL/GenBank/DDBJ whole genome shotgun (WGS) entry which is preliminary data.</text>
</comment>
<reference evidence="1" key="1">
    <citation type="submission" date="2022-10" db="EMBL/GenBank/DDBJ databases">
        <title>The WGS of Solirubrobacter ginsenosidimutans DSM 21036.</title>
        <authorList>
            <person name="Jiang Z."/>
        </authorList>
    </citation>
    <scope>NUCLEOTIDE SEQUENCE</scope>
    <source>
        <strain evidence="1">DSM 21036</strain>
    </source>
</reference>